<feature type="coiled-coil region" evidence="6">
    <location>
        <begin position="195"/>
        <end position="229"/>
    </location>
</feature>
<dbReference type="STRING" id="317619.GCA_000332315_03889"/>
<accession>A0A0M2Q343</accession>
<dbReference type="Pfam" id="PF26002">
    <property type="entry name" value="Beta-barrel_AprE"/>
    <property type="match status" value="1"/>
</dbReference>
<feature type="domain" description="AprE-like beta-barrel" evidence="7">
    <location>
        <begin position="324"/>
        <end position="418"/>
    </location>
</feature>
<evidence type="ECO:0000256" key="3">
    <source>
        <dbReference type="ARBA" id="ARBA00022692"/>
    </source>
</evidence>
<keyword evidence="3" id="KW-0812">Transmembrane</keyword>
<evidence type="ECO:0000256" key="4">
    <source>
        <dbReference type="ARBA" id="ARBA00022989"/>
    </source>
</evidence>
<keyword evidence="4" id="KW-1133">Transmembrane helix</keyword>
<evidence type="ECO:0000256" key="2">
    <source>
        <dbReference type="ARBA" id="ARBA00009477"/>
    </source>
</evidence>
<dbReference type="GO" id="GO:0016020">
    <property type="term" value="C:membrane"/>
    <property type="evidence" value="ECO:0007669"/>
    <property type="project" value="UniProtKB-SubCell"/>
</dbReference>
<evidence type="ECO:0000313" key="8">
    <source>
        <dbReference type="EMBL" id="KKJ01364.1"/>
    </source>
</evidence>
<dbReference type="Proteomes" id="UP000034681">
    <property type="component" value="Unassembled WGS sequence"/>
</dbReference>
<evidence type="ECO:0000313" key="9">
    <source>
        <dbReference type="Proteomes" id="UP000034681"/>
    </source>
</evidence>
<dbReference type="PANTHER" id="PTHR30386:SF26">
    <property type="entry name" value="TRANSPORT PROTEIN COMB"/>
    <property type="match status" value="1"/>
</dbReference>
<dbReference type="InterPro" id="IPR058982">
    <property type="entry name" value="Beta-barrel_AprE"/>
</dbReference>
<evidence type="ECO:0000256" key="1">
    <source>
        <dbReference type="ARBA" id="ARBA00004167"/>
    </source>
</evidence>
<dbReference type="InterPro" id="IPR050739">
    <property type="entry name" value="MFP"/>
</dbReference>
<dbReference type="PRINTS" id="PR01490">
    <property type="entry name" value="RTXTOXIND"/>
</dbReference>
<dbReference type="PANTHER" id="PTHR30386">
    <property type="entry name" value="MEMBRANE FUSION SUBUNIT OF EMRAB-TOLC MULTIDRUG EFFLUX PUMP"/>
    <property type="match status" value="1"/>
</dbReference>
<sequence>MGSPPAQGKLEPAGSVQPVQAPVGGVVQTIEVAEGDRVEAGTVLIRFDQTTAQAQQTSLEQIRQSLDAENQYYRSQMASGTTSALNPTPTNISPEAAALTANRAALMAENNLYRAMLGDSAVYLSLAEQQRLSSFQAERESRVAAAQSRVEQVLRQSSQVQVQLTSTANQLQVNQEILDRILPLAEDGGIAKIQVLRQQQEVDTAAAEYDRLLEEQKRLQFAVSEAQETLANTQAVSTDDILTRIAANDQRLADIDSQLSKVILENEKQIQDLDSQLSQTRQTLTYQELRAPVAGTVFDLQPTGPGFVANTSEPILKIVPDDTLIAQVFITNQDIGFVNTETAQPEVDVRIDSFPYSEFGDVKGKLVKVGSDVLPPDEIYPFYRFPAEVSLDRQFIPIEGQEIMLQSGMSVSVNIKTRKRPVITFITDLFVRKLDSLRSRS</sequence>
<dbReference type="eggNOG" id="COG0845">
    <property type="taxonomic scope" value="Bacteria"/>
</dbReference>
<keyword evidence="6" id="KW-0175">Coiled coil</keyword>
<dbReference type="EMBL" id="AJTX02000002">
    <property type="protein sequence ID" value="KKJ01364.1"/>
    <property type="molecule type" value="Genomic_DNA"/>
</dbReference>
<gene>
    <name evidence="8" type="ORF">PROH_03165</name>
</gene>
<protein>
    <submittedName>
        <fullName evidence="8">Hemolysin D</fullName>
    </submittedName>
</protein>
<keyword evidence="5" id="KW-0472">Membrane</keyword>
<reference evidence="8" key="1">
    <citation type="submission" date="2012-04" db="EMBL/GenBank/DDBJ databases">
        <authorList>
            <person name="Borisov I.G."/>
            <person name="Ivanikova N.V."/>
            <person name="Pinevich A.V."/>
        </authorList>
    </citation>
    <scope>NUCLEOTIDE SEQUENCE</scope>
    <source>
        <strain evidence="8">CALU 1027</strain>
    </source>
</reference>
<dbReference type="AlphaFoldDB" id="A0A0M2Q343"/>
<evidence type="ECO:0000256" key="6">
    <source>
        <dbReference type="SAM" id="Coils"/>
    </source>
</evidence>
<keyword evidence="9" id="KW-1185">Reference proteome</keyword>
<comment type="similarity">
    <text evidence="2">Belongs to the membrane fusion protein (MFP) (TC 8.A.1) family.</text>
</comment>
<evidence type="ECO:0000259" key="7">
    <source>
        <dbReference type="Pfam" id="PF26002"/>
    </source>
</evidence>
<dbReference type="SUPFAM" id="SSF111369">
    <property type="entry name" value="HlyD-like secretion proteins"/>
    <property type="match status" value="1"/>
</dbReference>
<dbReference type="Gene3D" id="2.40.50.100">
    <property type="match status" value="1"/>
</dbReference>
<organism evidence="8 9">
    <name type="scientific">Prochlorothrix hollandica PCC 9006 = CALU 1027</name>
    <dbReference type="NCBI Taxonomy" id="317619"/>
    <lineage>
        <taxon>Bacteria</taxon>
        <taxon>Bacillati</taxon>
        <taxon>Cyanobacteriota</taxon>
        <taxon>Cyanophyceae</taxon>
        <taxon>Prochlorotrichales</taxon>
        <taxon>Prochlorotrichaceae</taxon>
        <taxon>Prochlorothrix</taxon>
    </lineage>
</organism>
<evidence type="ECO:0000256" key="5">
    <source>
        <dbReference type="ARBA" id="ARBA00023136"/>
    </source>
</evidence>
<comment type="caution">
    <text evidence="8">The sequence shown here is derived from an EMBL/GenBank/DDBJ whole genome shotgun (WGS) entry which is preliminary data.</text>
</comment>
<proteinExistence type="inferred from homology"/>
<name>A0A0M2Q343_PROHO</name>
<comment type="subcellular location">
    <subcellularLocation>
        <location evidence="1">Membrane</location>
        <topology evidence="1">Single-pass membrane protein</topology>
    </subcellularLocation>
</comment>